<evidence type="ECO:0000313" key="2">
    <source>
        <dbReference type="Proteomes" id="UP000026960"/>
    </source>
</evidence>
<organism evidence="1">
    <name type="scientific">Oryza barthii</name>
    <dbReference type="NCBI Taxonomy" id="65489"/>
    <lineage>
        <taxon>Eukaryota</taxon>
        <taxon>Viridiplantae</taxon>
        <taxon>Streptophyta</taxon>
        <taxon>Embryophyta</taxon>
        <taxon>Tracheophyta</taxon>
        <taxon>Spermatophyta</taxon>
        <taxon>Magnoliopsida</taxon>
        <taxon>Liliopsida</taxon>
        <taxon>Poales</taxon>
        <taxon>Poaceae</taxon>
        <taxon>BOP clade</taxon>
        <taxon>Oryzoideae</taxon>
        <taxon>Oryzeae</taxon>
        <taxon>Oryzinae</taxon>
        <taxon>Oryza</taxon>
    </lineage>
</organism>
<reference evidence="1" key="1">
    <citation type="journal article" date="2009" name="Rice">
        <title>De Novo Next Generation Sequencing of Plant Genomes.</title>
        <authorList>
            <person name="Rounsley S."/>
            <person name="Marri P.R."/>
            <person name="Yu Y."/>
            <person name="He R."/>
            <person name="Sisneros N."/>
            <person name="Goicoechea J.L."/>
            <person name="Lee S.J."/>
            <person name="Angelova A."/>
            <person name="Kudrna D."/>
            <person name="Luo M."/>
            <person name="Affourtit J."/>
            <person name="Desany B."/>
            <person name="Knight J."/>
            <person name="Niazi F."/>
            <person name="Egholm M."/>
            <person name="Wing R.A."/>
        </authorList>
    </citation>
    <scope>NUCLEOTIDE SEQUENCE [LARGE SCALE GENOMIC DNA]</scope>
    <source>
        <strain evidence="1">cv. IRGC 105608</strain>
    </source>
</reference>
<evidence type="ECO:0000313" key="1">
    <source>
        <dbReference type="EnsemblPlants" id="OBART03G22950.1"/>
    </source>
</evidence>
<dbReference type="Gramene" id="OBART03G22950.1">
    <property type="protein sequence ID" value="OBART03G22950.1"/>
    <property type="gene ID" value="OBART03G22950"/>
</dbReference>
<protein>
    <submittedName>
        <fullName evidence="1">Uncharacterized protein</fullName>
    </submittedName>
</protein>
<proteinExistence type="predicted"/>
<reference evidence="1" key="2">
    <citation type="submission" date="2015-06" db="UniProtKB">
        <authorList>
            <consortium name="EnsemblPlants"/>
        </authorList>
    </citation>
    <scope>IDENTIFICATION</scope>
</reference>
<accession>A0A0G2KBM1</accession>
<keyword evidence="2" id="KW-1185">Reference proteome</keyword>
<sequence>MGLNRPRGIS</sequence>
<name>A0A0G2KBM1_9ORYZ</name>
<dbReference type="Proteomes" id="UP000026960">
    <property type="component" value="Chromosome 3"/>
</dbReference>
<dbReference type="EnsemblPlants" id="OBART03G22950.1">
    <property type="protein sequence ID" value="OBART03G22950.1"/>
    <property type="gene ID" value="OBART03G22950"/>
</dbReference>